<feature type="domain" description="Enoyl reductase (ER)" evidence="1">
    <location>
        <begin position="8"/>
        <end position="311"/>
    </location>
</feature>
<evidence type="ECO:0000313" key="3">
    <source>
        <dbReference type="Proteomes" id="UP000277498"/>
    </source>
</evidence>
<dbReference type="SUPFAM" id="SSF50129">
    <property type="entry name" value="GroES-like"/>
    <property type="match status" value="1"/>
</dbReference>
<dbReference type="InterPro" id="IPR036291">
    <property type="entry name" value="NAD(P)-bd_dom_sf"/>
</dbReference>
<dbReference type="GO" id="GO:0004315">
    <property type="term" value="F:3-oxoacyl-[acyl-carrier-protein] synthase activity"/>
    <property type="evidence" value="ECO:0007669"/>
    <property type="project" value="UniProtKB-EC"/>
</dbReference>
<keyword evidence="2" id="KW-0808">Transferase</keyword>
<evidence type="ECO:0000259" key="1">
    <source>
        <dbReference type="SMART" id="SM00829"/>
    </source>
</evidence>
<dbReference type="InterPro" id="IPR013149">
    <property type="entry name" value="ADH-like_C"/>
</dbReference>
<dbReference type="EMBL" id="UXAW01000051">
    <property type="protein sequence ID" value="VDC25007.1"/>
    <property type="molecule type" value="Genomic_DNA"/>
</dbReference>
<dbReference type="PANTHER" id="PTHR43677">
    <property type="entry name" value="SHORT-CHAIN DEHYDROGENASE/REDUCTASE"/>
    <property type="match status" value="1"/>
</dbReference>
<dbReference type="RefSeq" id="WP_160144555.1">
    <property type="nucleotide sequence ID" value="NZ_UXAW01000051.1"/>
</dbReference>
<dbReference type="SMART" id="SM00829">
    <property type="entry name" value="PKS_ER"/>
    <property type="match status" value="1"/>
</dbReference>
<organism evidence="2 3">
    <name type="scientific">Pseudogemmobacter humi</name>
    <dbReference type="NCBI Taxonomy" id="2483812"/>
    <lineage>
        <taxon>Bacteria</taxon>
        <taxon>Pseudomonadati</taxon>
        <taxon>Pseudomonadota</taxon>
        <taxon>Alphaproteobacteria</taxon>
        <taxon>Rhodobacterales</taxon>
        <taxon>Paracoccaceae</taxon>
        <taxon>Pseudogemmobacter</taxon>
    </lineage>
</organism>
<dbReference type="Gene3D" id="3.90.180.10">
    <property type="entry name" value="Medium-chain alcohol dehydrogenases, catalytic domain"/>
    <property type="match status" value="1"/>
</dbReference>
<gene>
    <name evidence="2" type="primary">ppsC_2</name>
    <name evidence="2" type="ORF">XINFAN_01357</name>
</gene>
<proteinExistence type="predicted"/>
<keyword evidence="3" id="KW-1185">Reference proteome</keyword>
<accession>A0A3P5X9C3</accession>
<reference evidence="2 3" key="1">
    <citation type="submission" date="2018-11" db="EMBL/GenBank/DDBJ databases">
        <authorList>
            <person name="Criscuolo A."/>
        </authorList>
    </citation>
    <scope>NUCLEOTIDE SEQUENCE [LARGE SCALE GENOMIC DNA]</scope>
    <source>
        <strain evidence="2">ACIP111625</strain>
    </source>
</reference>
<dbReference type="Pfam" id="PF00107">
    <property type="entry name" value="ADH_zinc_N"/>
    <property type="match status" value="1"/>
</dbReference>
<dbReference type="AlphaFoldDB" id="A0A3P5X9C3"/>
<dbReference type="InterPro" id="IPR011032">
    <property type="entry name" value="GroES-like_sf"/>
</dbReference>
<evidence type="ECO:0000313" key="2">
    <source>
        <dbReference type="EMBL" id="VDC25007.1"/>
    </source>
</evidence>
<dbReference type="GO" id="GO:0016491">
    <property type="term" value="F:oxidoreductase activity"/>
    <property type="evidence" value="ECO:0007669"/>
    <property type="project" value="InterPro"/>
</dbReference>
<sequence length="315" mass="31677">MSAGMKAALLNAAGVPVFGETERPGADQPGVPVAVSLAGVNPIDLFLATQPGAGFPRVPGAEGVGTVSGARHYFAAAPGRYGSMAEQALAQADRLYPVPDGVADEMAVTLGIGGLTAYLSLSDSAKLQKGETVLVLGASGVVGALAVQLARLMGAGRVVAAARSAGRLAELEAQGADATVQIQADDTPQTLAARFREASQGRLDVIVDPVWGTPALAALMAATRGGRLVQLGHSAGLSVPLAPAFMRGTAAAILGYSSSIAAPDTRAAAYSALCAHALAGDLRQAAEVMPLSAVAAAWERQAASPHAKLCLDVRR</sequence>
<protein>
    <submittedName>
        <fullName evidence="2">Phthiocerol synthesis polyketide synthase type I PpsC</fullName>
        <ecNumber evidence="2">2.3.1.41</ecNumber>
    </submittedName>
</protein>
<dbReference type="Proteomes" id="UP000277498">
    <property type="component" value="Unassembled WGS sequence"/>
</dbReference>
<dbReference type="SUPFAM" id="SSF51735">
    <property type="entry name" value="NAD(P)-binding Rossmann-fold domains"/>
    <property type="match status" value="1"/>
</dbReference>
<dbReference type="InterPro" id="IPR020843">
    <property type="entry name" value="ER"/>
</dbReference>
<dbReference type="PANTHER" id="PTHR43677:SF4">
    <property type="entry name" value="QUINONE OXIDOREDUCTASE-LIKE PROTEIN 2"/>
    <property type="match status" value="1"/>
</dbReference>
<dbReference type="EC" id="2.3.1.41" evidence="2"/>
<name>A0A3P5X9C3_9RHOB</name>
<dbReference type="OrthoDB" id="9805883at2"/>
<keyword evidence="2" id="KW-0012">Acyltransferase</keyword>
<dbReference type="InterPro" id="IPR051397">
    <property type="entry name" value="Zn-ADH-like_protein"/>
</dbReference>
<dbReference type="Gene3D" id="3.40.50.720">
    <property type="entry name" value="NAD(P)-binding Rossmann-like Domain"/>
    <property type="match status" value="1"/>
</dbReference>